<keyword evidence="4" id="KW-0967">Endosome</keyword>
<feature type="region of interest" description="Disordered" evidence="13">
    <location>
        <begin position="96"/>
        <end position="168"/>
    </location>
</feature>
<evidence type="ECO:0000256" key="13">
    <source>
        <dbReference type="SAM" id="MobiDB-lite"/>
    </source>
</evidence>
<evidence type="ECO:0000256" key="10">
    <source>
        <dbReference type="ARBA" id="ARBA00064380"/>
    </source>
</evidence>
<dbReference type="Bgee" id="ENSLACG00000001038">
    <property type="expression patterns" value="Expressed in muscle tissue and 6 other cell types or tissues"/>
</dbReference>
<dbReference type="AlphaFoldDB" id="H2ZUT8"/>
<protein>
    <recommendedName>
        <fullName evidence="11">Vacuolar ATPase assembly protein VMA22</fullName>
    </recommendedName>
    <alternativeName>
        <fullName evidence="12">Coiled-coil domain-containing protein 115</fullName>
    </alternativeName>
</protein>
<evidence type="ECO:0000256" key="5">
    <source>
        <dbReference type="ARBA" id="ARBA00022824"/>
    </source>
</evidence>
<reference evidence="14" key="3">
    <citation type="submission" date="2025-09" db="UniProtKB">
        <authorList>
            <consortium name="Ensembl"/>
        </authorList>
    </citation>
    <scope>IDENTIFICATION</scope>
</reference>
<organism evidence="14 15">
    <name type="scientific">Latimeria chalumnae</name>
    <name type="common">Coelacanth</name>
    <dbReference type="NCBI Taxonomy" id="7897"/>
    <lineage>
        <taxon>Eukaryota</taxon>
        <taxon>Metazoa</taxon>
        <taxon>Chordata</taxon>
        <taxon>Craniata</taxon>
        <taxon>Vertebrata</taxon>
        <taxon>Euteleostomi</taxon>
        <taxon>Coelacanthiformes</taxon>
        <taxon>Coelacanthidae</taxon>
        <taxon>Latimeria</taxon>
    </lineage>
</organism>
<evidence type="ECO:0000256" key="3">
    <source>
        <dbReference type="ARBA" id="ARBA00004399"/>
    </source>
</evidence>
<evidence type="ECO:0000313" key="14">
    <source>
        <dbReference type="Ensembl" id="ENSLACP00000001159.1"/>
    </source>
</evidence>
<dbReference type="EMBL" id="AFYH01197026">
    <property type="status" value="NOT_ANNOTATED_CDS"/>
    <property type="molecule type" value="Genomic_DNA"/>
</dbReference>
<dbReference type="eggNOG" id="ENOG502S392">
    <property type="taxonomic scope" value="Eukaryota"/>
</dbReference>
<dbReference type="GO" id="GO:0005764">
    <property type="term" value="C:lysosome"/>
    <property type="evidence" value="ECO:0007669"/>
    <property type="project" value="UniProtKB-SubCell"/>
</dbReference>
<dbReference type="Proteomes" id="UP000008672">
    <property type="component" value="Unassembled WGS sequence"/>
</dbReference>
<sequence>MGVEEDELSGVCEKLDGLVLQFMKDLETLEKKRGVFNSLIEQGWFSLSKSRYAMGNKSVSSLQYGPEMNPLVWLHTRAAENGTRIFEIERKEPGEIRDIGLTPEEPEKVEDIGPKEPGVRRRKLTLKRKEELEESGKVPDQKPENPDQDKAKTSRQNQGQPPSQDPLKWFGILVPQSLKQAQASFKHVIELSAEIAALQSSIESQRMQYWAVLQEKRQAEASPNSSQHATSGLLSAAEM</sequence>
<feature type="compositionally biased region" description="Basic and acidic residues" evidence="13">
    <location>
        <begin position="127"/>
        <end position="152"/>
    </location>
</feature>
<dbReference type="FunCoup" id="H2ZUT8">
    <property type="interactions" value="1934"/>
</dbReference>
<reference evidence="15" key="1">
    <citation type="submission" date="2011-08" db="EMBL/GenBank/DDBJ databases">
        <title>The draft genome of Latimeria chalumnae.</title>
        <authorList>
            <person name="Di Palma F."/>
            <person name="Alfoldi J."/>
            <person name="Johnson J."/>
            <person name="Berlin A."/>
            <person name="Gnerre S."/>
            <person name="Jaffe D."/>
            <person name="MacCallum I."/>
            <person name="Young S."/>
            <person name="Walker B.J."/>
            <person name="Lander E."/>
            <person name="Lindblad-Toh K."/>
        </authorList>
    </citation>
    <scope>NUCLEOTIDE SEQUENCE [LARGE SCALE GENOMIC DNA]</scope>
    <source>
        <strain evidence="15">Wild caught</strain>
    </source>
</reference>
<proteinExistence type="predicted"/>
<dbReference type="CTD" id="84317"/>
<dbReference type="Pfam" id="PF21730">
    <property type="entry name" value="Vma22_CCDC115"/>
    <property type="match status" value="1"/>
</dbReference>
<keyword evidence="15" id="KW-1185">Reference proteome</keyword>
<dbReference type="GO" id="GO:0005793">
    <property type="term" value="C:endoplasmic reticulum-Golgi intermediate compartment"/>
    <property type="evidence" value="ECO:0007669"/>
    <property type="project" value="UniProtKB-SubCell"/>
</dbReference>
<keyword evidence="8" id="KW-0968">Cytoplasmic vesicle</keyword>
<keyword evidence="6" id="KW-0175">Coiled coil</keyword>
<dbReference type="GO" id="GO:0005768">
    <property type="term" value="C:endosome"/>
    <property type="evidence" value="ECO:0007669"/>
    <property type="project" value="UniProtKB-SubCell"/>
</dbReference>
<dbReference type="STRING" id="7897.ENSLACP00000001159"/>
<dbReference type="PANTHER" id="PTHR31996:SF2">
    <property type="entry name" value="COILED-COIL DOMAIN-CONTAINING PROTEIN 115"/>
    <property type="match status" value="1"/>
</dbReference>
<dbReference type="PANTHER" id="PTHR31996">
    <property type="entry name" value="COILED-COIL DOMAIN-CONTAINING PROTEIN 115"/>
    <property type="match status" value="1"/>
</dbReference>
<feature type="compositionally biased region" description="Basic and acidic residues" evidence="13">
    <location>
        <begin position="105"/>
        <end position="119"/>
    </location>
</feature>
<dbReference type="FunFam" id="1.10.287.3240:FF:000005">
    <property type="entry name" value="coiled-coil domain-containing protein 115"/>
    <property type="match status" value="1"/>
</dbReference>
<evidence type="ECO:0000256" key="12">
    <source>
        <dbReference type="ARBA" id="ARBA00093646"/>
    </source>
</evidence>
<keyword evidence="5" id="KW-0256">Endoplasmic reticulum</keyword>
<gene>
    <name evidence="14" type="primary">CCDC115</name>
</gene>
<dbReference type="GeneTree" id="ENSGT00390000012929"/>
<evidence type="ECO:0000256" key="4">
    <source>
        <dbReference type="ARBA" id="ARBA00022753"/>
    </source>
</evidence>
<dbReference type="GO" id="GO:0051082">
    <property type="term" value="F:unfolded protein binding"/>
    <property type="evidence" value="ECO:0007669"/>
    <property type="project" value="TreeGrafter"/>
</dbReference>
<dbReference type="EMBL" id="AFYH01197023">
    <property type="status" value="NOT_ANNOTATED_CDS"/>
    <property type="molecule type" value="Genomic_DNA"/>
</dbReference>
<dbReference type="OMA" id="YFMDQLE"/>
<accession>H2ZUT8</accession>
<dbReference type="Ensembl" id="ENSLACT00000001170.1">
    <property type="protein sequence ID" value="ENSLACP00000001159.1"/>
    <property type="gene ID" value="ENSLACG00000001038.1"/>
</dbReference>
<dbReference type="GO" id="GO:0030137">
    <property type="term" value="C:COPI-coated vesicle"/>
    <property type="evidence" value="ECO:0007669"/>
    <property type="project" value="UniProtKB-SubCell"/>
</dbReference>
<dbReference type="InParanoid" id="H2ZUT8"/>
<dbReference type="InterPro" id="IPR040357">
    <property type="entry name" value="Vma22/CCDC115"/>
</dbReference>
<evidence type="ECO:0000256" key="2">
    <source>
        <dbReference type="ARBA" id="ARBA00004371"/>
    </source>
</evidence>
<dbReference type="GO" id="GO:0070072">
    <property type="term" value="P:vacuolar proton-transporting V-type ATPase complex assembly"/>
    <property type="evidence" value="ECO:0007669"/>
    <property type="project" value="InterPro"/>
</dbReference>
<dbReference type="OrthoDB" id="408631at2759"/>
<dbReference type="EMBL" id="AFYH01197024">
    <property type="status" value="NOT_ANNOTATED_CDS"/>
    <property type="molecule type" value="Genomic_DNA"/>
</dbReference>
<dbReference type="EMBL" id="AFYH01197025">
    <property type="status" value="NOT_ANNOTATED_CDS"/>
    <property type="molecule type" value="Genomic_DNA"/>
</dbReference>
<evidence type="ECO:0000256" key="11">
    <source>
        <dbReference type="ARBA" id="ARBA00093634"/>
    </source>
</evidence>
<evidence type="ECO:0000313" key="15">
    <source>
        <dbReference type="Proteomes" id="UP000008672"/>
    </source>
</evidence>
<feature type="compositionally biased region" description="Polar residues" evidence="13">
    <location>
        <begin position="221"/>
        <end position="233"/>
    </location>
</feature>
<evidence type="ECO:0000256" key="1">
    <source>
        <dbReference type="ARBA" id="ARBA00004177"/>
    </source>
</evidence>
<evidence type="ECO:0000256" key="9">
    <source>
        <dbReference type="ARBA" id="ARBA00046287"/>
    </source>
</evidence>
<reference evidence="14" key="2">
    <citation type="submission" date="2025-08" db="UniProtKB">
        <authorList>
            <consortium name="Ensembl"/>
        </authorList>
    </citation>
    <scope>IDENTIFICATION</scope>
</reference>
<evidence type="ECO:0000256" key="8">
    <source>
        <dbReference type="ARBA" id="ARBA00023329"/>
    </source>
</evidence>
<evidence type="ECO:0000256" key="6">
    <source>
        <dbReference type="ARBA" id="ARBA00023054"/>
    </source>
</evidence>
<comment type="subunit">
    <text evidence="10">Accessory component of the multisubunit proton-transporting vacuolar (V)-ATPase protein pump.</text>
</comment>
<dbReference type="Gene3D" id="1.10.287.3240">
    <property type="match status" value="1"/>
</dbReference>
<comment type="subcellular location">
    <subcellularLocation>
        <location evidence="9">Cytoplasmic vesicle</location>
        <location evidence="9">COPI-coated vesicle</location>
    </subcellularLocation>
    <subcellularLocation>
        <location evidence="3">Endoplasmic reticulum-Golgi intermediate compartment</location>
    </subcellularLocation>
    <subcellularLocation>
        <location evidence="1">Endosome</location>
    </subcellularLocation>
    <subcellularLocation>
        <location evidence="2">Lysosome</location>
    </subcellularLocation>
</comment>
<keyword evidence="7" id="KW-0458">Lysosome</keyword>
<dbReference type="KEGG" id="lcm:102359642"/>
<evidence type="ECO:0000256" key="7">
    <source>
        <dbReference type="ARBA" id="ARBA00023228"/>
    </source>
</evidence>
<name>H2ZUT8_LATCH</name>
<dbReference type="GeneID" id="102359642"/>
<dbReference type="RefSeq" id="XP_006008595.1">
    <property type="nucleotide sequence ID" value="XM_006008533.3"/>
</dbReference>
<feature type="region of interest" description="Disordered" evidence="13">
    <location>
        <begin position="217"/>
        <end position="239"/>
    </location>
</feature>